<evidence type="ECO:0000256" key="1">
    <source>
        <dbReference type="ARBA" id="ARBA00022741"/>
    </source>
</evidence>
<dbReference type="Pfam" id="PF00503">
    <property type="entry name" value="G-alpha"/>
    <property type="match status" value="1"/>
</dbReference>
<dbReference type="InterPro" id="IPR027417">
    <property type="entry name" value="P-loop_NTPase"/>
</dbReference>
<dbReference type="Proteomes" id="UP000054007">
    <property type="component" value="Unassembled WGS sequence"/>
</dbReference>
<dbReference type="PANTHER" id="PTHR10218">
    <property type="entry name" value="GTP-BINDING PROTEIN ALPHA SUBUNIT"/>
    <property type="match status" value="1"/>
</dbReference>
<dbReference type="GO" id="GO:0005834">
    <property type="term" value="C:heterotrimeric G-protein complex"/>
    <property type="evidence" value="ECO:0007669"/>
    <property type="project" value="TreeGrafter"/>
</dbReference>
<feature type="binding site" evidence="4">
    <location>
        <begin position="73"/>
        <end position="78"/>
    </location>
    <ligand>
        <name>GTP</name>
        <dbReference type="ChEBI" id="CHEBI:37565"/>
    </ligand>
</feature>
<dbReference type="STRING" id="1314674.A0A0D7AW77"/>
<dbReference type="FunFam" id="3.40.50.300:FF:000720">
    <property type="entry name" value="Guanine nucleotide-binding protein G(k) subunit alpha"/>
    <property type="match status" value="1"/>
</dbReference>
<dbReference type="GO" id="GO:0003924">
    <property type="term" value="F:GTPase activity"/>
    <property type="evidence" value="ECO:0007669"/>
    <property type="project" value="InterPro"/>
</dbReference>
<dbReference type="EMBL" id="KN880808">
    <property type="protein sequence ID" value="KIY62230.1"/>
    <property type="molecule type" value="Genomic_DNA"/>
</dbReference>
<dbReference type="GO" id="GO:0031683">
    <property type="term" value="F:G-protein beta/gamma-subunit complex binding"/>
    <property type="evidence" value="ECO:0007669"/>
    <property type="project" value="InterPro"/>
</dbReference>
<evidence type="ECO:0000313" key="6">
    <source>
        <dbReference type="EMBL" id="KIY62230.1"/>
    </source>
</evidence>
<evidence type="ECO:0000256" key="5">
    <source>
        <dbReference type="PIRSR" id="PIRSR601019-2"/>
    </source>
</evidence>
<keyword evidence="3" id="KW-0807">Transducer</keyword>
<dbReference type="InterPro" id="IPR011025">
    <property type="entry name" value="GproteinA_insert"/>
</dbReference>
<dbReference type="GO" id="GO:0007188">
    <property type="term" value="P:adenylate cyclase-modulating G protein-coupled receptor signaling pathway"/>
    <property type="evidence" value="ECO:0007669"/>
    <property type="project" value="TreeGrafter"/>
</dbReference>
<dbReference type="OrthoDB" id="5817230at2759"/>
<dbReference type="Gene3D" id="3.40.50.300">
    <property type="entry name" value="P-loop containing nucleotide triphosphate hydrolases"/>
    <property type="match status" value="2"/>
</dbReference>
<feature type="binding site" evidence="5">
    <location>
        <position position="77"/>
    </location>
    <ligand>
        <name>Mg(2+)</name>
        <dbReference type="ChEBI" id="CHEBI:18420"/>
    </ligand>
</feature>
<proteinExistence type="predicted"/>
<evidence type="ECO:0000313" key="7">
    <source>
        <dbReference type="Proteomes" id="UP000054007"/>
    </source>
</evidence>
<reference evidence="6 7" key="1">
    <citation type="journal article" date="2015" name="Fungal Genet. Biol.">
        <title>Evolution of novel wood decay mechanisms in Agaricales revealed by the genome sequences of Fistulina hepatica and Cylindrobasidium torrendii.</title>
        <authorList>
            <person name="Floudas D."/>
            <person name="Held B.W."/>
            <person name="Riley R."/>
            <person name="Nagy L.G."/>
            <person name="Koehler G."/>
            <person name="Ransdell A.S."/>
            <person name="Younus H."/>
            <person name="Chow J."/>
            <person name="Chiniquy J."/>
            <person name="Lipzen A."/>
            <person name="Tritt A."/>
            <person name="Sun H."/>
            <person name="Haridas S."/>
            <person name="LaButti K."/>
            <person name="Ohm R.A."/>
            <person name="Kues U."/>
            <person name="Blanchette R.A."/>
            <person name="Grigoriev I.V."/>
            <person name="Minto R.E."/>
            <person name="Hibbett D.S."/>
        </authorList>
    </citation>
    <scope>NUCLEOTIDE SEQUENCE [LARGE SCALE GENOMIC DNA]</scope>
    <source>
        <strain evidence="6 7">FP15055 ss-10</strain>
    </source>
</reference>
<accession>A0A0D7AW77</accession>
<dbReference type="AlphaFoldDB" id="A0A0D7AW77"/>
<protein>
    <submittedName>
        <fullName evidence="6">G-alpha-domain-containing protein</fullName>
    </submittedName>
</protein>
<keyword evidence="2 4" id="KW-0342">GTP-binding</keyword>
<sequence length="455" mass="50989">MATASARRHSAPPARLATLPADEIPFLHPETDFYDEQANQISKTIDEEIKRDSARRKDASRREVKVMLLGQAESGKSTLQKQFQLYYASKSLERERPSWRPIVHFNTIKAVRHILDELDLDLTRVTTGKSAEGSDASQEGVSAIRARLLPLIALEDTLASELSGGLAVGGGRAGVYVRAGWQSLVTATRSWPIGDTSRASQKAQVAANMAAKALFTLRRDISALWQHPAVKRLISLRHLKLEESGVFFLNSITRISEPDYIPMTEDILNVRVQTLGVIEHHFAINMGGISYDWRLYDVGGARGQRHAWIPYFEDATAIIFLAPISAFDQYLEEDGRTNRIDDSLKLFTAICSNKLLKSAHLVLLLNKTDLLKQKLQAGLKVKKYIVSYGDRPNRYEDVSEYFRAHFLQVHKRKDVGGRHLFVHFTSMLDIAATQRIIVAVGEAIIRSHIAKIGLL</sequence>
<dbReference type="GO" id="GO:0046872">
    <property type="term" value="F:metal ion binding"/>
    <property type="evidence" value="ECO:0007669"/>
    <property type="project" value="UniProtKB-KW"/>
</dbReference>
<keyword evidence="1 4" id="KW-0547">Nucleotide-binding</keyword>
<dbReference type="GO" id="GO:0001664">
    <property type="term" value="F:G protein-coupled receptor binding"/>
    <property type="evidence" value="ECO:0007669"/>
    <property type="project" value="TreeGrafter"/>
</dbReference>
<dbReference type="InterPro" id="IPR001019">
    <property type="entry name" value="Gprotein_alpha_su"/>
</dbReference>
<dbReference type="SMART" id="SM00275">
    <property type="entry name" value="G_alpha"/>
    <property type="match status" value="1"/>
</dbReference>
<organism evidence="6 7">
    <name type="scientific">Cylindrobasidium torrendii FP15055 ss-10</name>
    <dbReference type="NCBI Taxonomy" id="1314674"/>
    <lineage>
        <taxon>Eukaryota</taxon>
        <taxon>Fungi</taxon>
        <taxon>Dikarya</taxon>
        <taxon>Basidiomycota</taxon>
        <taxon>Agaricomycotina</taxon>
        <taxon>Agaricomycetes</taxon>
        <taxon>Agaricomycetidae</taxon>
        <taxon>Agaricales</taxon>
        <taxon>Marasmiineae</taxon>
        <taxon>Physalacriaceae</taxon>
        <taxon>Cylindrobasidium</taxon>
    </lineage>
</organism>
<evidence type="ECO:0000256" key="4">
    <source>
        <dbReference type="PIRSR" id="PIRSR601019-1"/>
    </source>
</evidence>
<dbReference type="PANTHER" id="PTHR10218:SF360">
    <property type="entry name" value="GUANINE NUCLEOTIDE-BINDING PROTEIN SUBUNIT ALPHA HOMOLOG"/>
    <property type="match status" value="1"/>
</dbReference>
<dbReference type="GO" id="GO:0005525">
    <property type="term" value="F:GTP binding"/>
    <property type="evidence" value="ECO:0007669"/>
    <property type="project" value="UniProtKB-KW"/>
</dbReference>
<keyword evidence="5" id="KW-0460">Magnesium</keyword>
<keyword evidence="7" id="KW-1185">Reference proteome</keyword>
<feature type="binding site" evidence="4">
    <location>
        <begin position="268"/>
        <end position="274"/>
    </location>
    <ligand>
        <name>GTP</name>
        <dbReference type="ChEBI" id="CHEBI:37565"/>
    </ligand>
</feature>
<gene>
    <name evidence="6" type="ORF">CYLTODRAFT_427067</name>
</gene>
<feature type="binding site" evidence="4">
    <location>
        <begin position="366"/>
        <end position="369"/>
    </location>
    <ligand>
        <name>GTP</name>
        <dbReference type="ChEBI" id="CHEBI:37565"/>
    </ligand>
</feature>
<feature type="binding site" evidence="5">
    <location>
        <position position="274"/>
    </location>
    <ligand>
        <name>Mg(2+)</name>
        <dbReference type="ChEBI" id="CHEBI:18420"/>
    </ligand>
</feature>
<dbReference type="GO" id="GO:0005737">
    <property type="term" value="C:cytoplasm"/>
    <property type="evidence" value="ECO:0007669"/>
    <property type="project" value="TreeGrafter"/>
</dbReference>
<dbReference type="PROSITE" id="PS51882">
    <property type="entry name" value="G_ALPHA"/>
    <property type="match status" value="1"/>
</dbReference>
<dbReference type="PRINTS" id="PR00318">
    <property type="entry name" value="GPROTEINA"/>
</dbReference>
<keyword evidence="5" id="KW-0479">Metal-binding</keyword>
<name>A0A0D7AW77_9AGAR</name>
<evidence type="ECO:0000256" key="2">
    <source>
        <dbReference type="ARBA" id="ARBA00023134"/>
    </source>
</evidence>
<dbReference type="SUPFAM" id="SSF52540">
    <property type="entry name" value="P-loop containing nucleoside triphosphate hydrolases"/>
    <property type="match status" value="1"/>
</dbReference>
<evidence type="ECO:0000256" key="3">
    <source>
        <dbReference type="ARBA" id="ARBA00023224"/>
    </source>
</evidence>
<dbReference type="SUPFAM" id="SSF47895">
    <property type="entry name" value="Transducin (alpha subunit), insertion domain"/>
    <property type="match status" value="1"/>
</dbReference>